<dbReference type="PANTHER" id="PTHR23221:SF7">
    <property type="entry name" value="PHOSPHATIDYLINOSITOL-GLYCAN-SPECIFIC PHOSPHOLIPASE D"/>
    <property type="match status" value="1"/>
</dbReference>
<dbReference type="InterPro" id="IPR013517">
    <property type="entry name" value="FG-GAP"/>
</dbReference>
<evidence type="ECO:0000256" key="3">
    <source>
        <dbReference type="ARBA" id="ARBA00022692"/>
    </source>
</evidence>
<evidence type="ECO:0000256" key="1">
    <source>
        <dbReference type="ARBA" id="ARBA00004479"/>
    </source>
</evidence>
<feature type="compositionally biased region" description="Gly residues" evidence="11">
    <location>
        <begin position="868"/>
        <end position="879"/>
    </location>
</feature>
<accession>A0ABS8L2G7</accession>
<dbReference type="Gene3D" id="3.40.50.410">
    <property type="entry name" value="von Willebrand factor, type A domain"/>
    <property type="match status" value="1"/>
</dbReference>
<proteinExistence type="inferred from homology"/>
<dbReference type="Pfam" id="PF00362">
    <property type="entry name" value="Integrin_beta"/>
    <property type="match status" value="1"/>
</dbReference>
<dbReference type="InterPro" id="IPR011049">
    <property type="entry name" value="Serralysin-like_metalloprot_C"/>
</dbReference>
<evidence type="ECO:0000256" key="6">
    <source>
        <dbReference type="ARBA" id="ARBA00022801"/>
    </source>
</evidence>
<dbReference type="RefSeq" id="WP_230553452.1">
    <property type="nucleotide sequence ID" value="NZ_JAJISD010000012.1"/>
</dbReference>
<keyword evidence="4" id="KW-0732">Signal</keyword>
<dbReference type="InterPro" id="IPR002035">
    <property type="entry name" value="VWF_A"/>
</dbReference>
<dbReference type="PROSITE" id="PS00330">
    <property type="entry name" value="HEMOLYSIN_CALCIUM"/>
    <property type="match status" value="8"/>
</dbReference>
<dbReference type="InterPro" id="IPR002369">
    <property type="entry name" value="Integrin_bsu_VWA"/>
</dbReference>
<name>A0ABS8L2G7_9HYPH</name>
<keyword evidence="3" id="KW-0812">Transmembrane</keyword>
<comment type="caution">
    <text evidence="13">The sequence shown here is derived from an EMBL/GenBank/DDBJ whole genome shotgun (WGS) entry which is preliminary data.</text>
</comment>
<dbReference type="PRINTS" id="PR00313">
    <property type="entry name" value="CABNDNGRPT"/>
</dbReference>
<evidence type="ECO:0000256" key="5">
    <source>
        <dbReference type="ARBA" id="ARBA00022737"/>
    </source>
</evidence>
<dbReference type="SUPFAM" id="SSF51120">
    <property type="entry name" value="beta-Roll"/>
    <property type="match status" value="8"/>
</dbReference>
<dbReference type="InterPro" id="IPR015812">
    <property type="entry name" value="Integrin_bsu"/>
</dbReference>
<keyword evidence="7" id="KW-0401">Integrin</keyword>
<keyword evidence="8" id="KW-0472">Membrane</keyword>
<evidence type="ECO:0000259" key="12">
    <source>
        <dbReference type="PROSITE" id="PS50234"/>
    </source>
</evidence>
<dbReference type="InterPro" id="IPR013519">
    <property type="entry name" value="Int_alpha_beta-p"/>
</dbReference>
<dbReference type="PROSITE" id="PS50234">
    <property type="entry name" value="VWFA"/>
    <property type="match status" value="1"/>
</dbReference>
<evidence type="ECO:0000313" key="14">
    <source>
        <dbReference type="Proteomes" id="UP001198862"/>
    </source>
</evidence>
<dbReference type="Gene3D" id="2.150.10.10">
    <property type="entry name" value="Serralysin-like metalloprotease, C-terminal"/>
    <property type="match status" value="6"/>
</dbReference>
<dbReference type="PROSITE" id="PS51470">
    <property type="entry name" value="FG_GAP"/>
    <property type="match status" value="2"/>
</dbReference>
<dbReference type="PANTHER" id="PTHR23221">
    <property type="entry name" value="GLYCOSYLPHOSPHATIDYLINOSITOL PHOSPHOLIPASE D"/>
    <property type="match status" value="1"/>
</dbReference>
<evidence type="ECO:0000256" key="4">
    <source>
        <dbReference type="ARBA" id="ARBA00022729"/>
    </source>
</evidence>
<dbReference type="InterPro" id="IPR018511">
    <property type="entry name" value="Hemolysin-typ_Ca-bd_CS"/>
</dbReference>
<comment type="similarity">
    <text evidence="2">Belongs to the integrin beta chain family.</text>
</comment>
<dbReference type="PRINTS" id="PR01186">
    <property type="entry name" value="INTEGRINB"/>
</dbReference>
<dbReference type="InterPro" id="IPR028994">
    <property type="entry name" value="Integrin_alpha_N"/>
</dbReference>
<evidence type="ECO:0000256" key="10">
    <source>
        <dbReference type="ARBA" id="ARBA00023180"/>
    </source>
</evidence>
<keyword evidence="5" id="KW-0677">Repeat</keyword>
<dbReference type="SUPFAM" id="SSF69318">
    <property type="entry name" value="Integrin alpha N-terminal domain"/>
    <property type="match status" value="2"/>
</dbReference>
<gene>
    <name evidence="13" type="ORF">LJ725_23920</name>
</gene>
<evidence type="ECO:0000256" key="8">
    <source>
        <dbReference type="ARBA" id="ARBA00023136"/>
    </source>
</evidence>
<dbReference type="SMART" id="SM00191">
    <property type="entry name" value="Int_alpha"/>
    <property type="match status" value="7"/>
</dbReference>
<dbReference type="Pfam" id="PF01839">
    <property type="entry name" value="FG-GAP"/>
    <property type="match status" value="6"/>
</dbReference>
<dbReference type="EMBL" id="JAJISD010000012">
    <property type="protein sequence ID" value="MCC8432033.1"/>
    <property type="molecule type" value="Genomic_DNA"/>
</dbReference>
<evidence type="ECO:0000256" key="11">
    <source>
        <dbReference type="SAM" id="MobiDB-lite"/>
    </source>
</evidence>
<dbReference type="Proteomes" id="UP001198862">
    <property type="component" value="Unassembled WGS sequence"/>
</dbReference>
<protein>
    <submittedName>
        <fullName evidence="13">FG-GAP-like repeat-containing protein</fullName>
    </submittedName>
</protein>
<evidence type="ECO:0000256" key="9">
    <source>
        <dbReference type="ARBA" id="ARBA00023157"/>
    </source>
</evidence>
<feature type="compositionally biased region" description="Acidic residues" evidence="11">
    <location>
        <begin position="1025"/>
        <end position="1034"/>
    </location>
</feature>
<keyword evidence="10" id="KW-0325">Glycoprotein</keyword>
<reference evidence="13 14" key="1">
    <citation type="submission" date="2021-11" db="EMBL/GenBank/DDBJ databases">
        <authorList>
            <person name="Lee D.-H."/>
            <person name="Kim S.-B."/>
        </authorList>
    </citation>
    <scope>NUCLEOTIDE SEQUENCE [LARGE SCALE GENOMIC DNA]</scope>
    <source>
        <strain evidence="13 14">KCTC 52223</strain>
    </source>
</reference>
<dbReference type="InterPro" id="IPR001343">
    <property type="entry name" value="Hemolysn_Ca-bd"/>
</dbReference>
<organism evidence="13 14">
    <name type="scientific">Reyranella aquatilis</name>
    <dbReference type="NCBI Taxonomy" id="2035356"/>
    <lineage>
        <taxon>Bacteria</taxon>
        <taxon>Pseudomonadati</taxon>
        <taxon>Pseudomonadota</taxon>
        <taxon>Alphaproteobacteria</taxon>
        <taxon>Hyphomicrobiales</taxon>
        <taxon>Reyranellaceae</taxon>
        <taxon>Reyranella</taxon>
    </lineage>
</organism>
<dbReference type="SUPFAM" id="SSF53300">
    <property type="entry name" value="vWA-like"/>
    <property type="match status" value="1"/>
</dbReference>
<evidence type="ECO:0000313" key="13">
    <source>
        <dbReference type="EMBL" id="MCC8432033.1"/>
    </source>
</evidence>
<comment type="subcellular location">
    <subcellularLocation>
        <location evidence="1">Membrane</location>
        <topology evidence="1">Single-pass type I membrane protein</topology>
    </subcellularLocation>
</comment>
<feature type="region of interest" description="Disordered" evidence="11">
    <location>
        <begin position="859"/>
        <end position="879"/>
    </location>
</feature>
<evidence type="ECO:0000256" key="7">
    <source>
        <dbReference type="ARBA" id="ARBA00023037"/>
    </source>
</evidence>
<keyword evidence="6" id="KW-0378">Hydrolase</keyword>
<dbReference type="SMART" id="SM00187">
    <property type="entry name" value="INB"/>
    <property type="match status" value="1"/>
</dbReference>
<evidence type="ECO:0000256" key="2">
    <source>
        <dbReference type="ARBA" id="ARBA00007449"/>
    </source>
</evidence>
<feature type="region of interest" description="Disordered" evidence="11">
    <location>
        <begin position="1014"/>
        <end position="1034"/>
    </location>
</feature>
<dbReference type="Gene3D" id="2.130.10.130">
    <property type="entry name" value="Integrin alpha, N-terminal"/>
    <property type="match status" value="3"/>
</dbReference>
<dbReference type="Pfam" id="PF00353">
    <property type="entry name" value="HemolysinCabind"/>
    <property type="match status" value="12"/>
</dbReference>
<feature type="domain" description="VWFA" evidence="12">
    <location>
        <begin position="1120"/>
        <end position="1374"/>
    </location>
</feature>
<dbReference type="InterPro" id="IPR036465">
    <property type="entry name" value="vWFA_dom_sf"/>
</dbReference>
<sequence length="1798" mass="176163">MPVPQTKVFLGTALSQGQALRFLPDATGDFGITVSTSPGTTWLGTIGDLDGDGLPDFIFGAPGDNDKAVYAGRIFVHLGAATPGTTAMIADSTTTIIIDGVNAGDRAGAAVGSISDLNGDALGEILVGAPGMENGAAVDAGAAFVVWGMAAPGGVDLGDPFTAGGNGFVMKGEAAGDAAGTALTSVTDLNGDGRAEFVVGSPGNDAGGANAGAAYVVWGKATDTIVRLTNVASGTGGYKIVGEAAGDGAGRTVGTVGDLNGDGKAEILIGAAGSDAGGVDSGAAYVVFGKNTTTPVLLGSVAAGSGGFRIKGMAGDHAGSVLTGLGDVNGDGKADILVGAPGSDSAYVVFGKSGTAEVDLADVANGVGGFRVLAESGGDLARLSVAGGADLNRDGISDFVIGTPDNGEGGSQGGAAYVVWGGGAGTVDLALVAQGIGGAKVVGDAGSLTGATVAITSDVDGDGTADLMIGAPGSSESAYLLFSDSNWQPDSNIYGTNGDDTIDVGYGGHYVVGEGPDTILGLDGNDTISGGGGDDTIEGDGGDDTLSGNAGNDWLDGGAGTDLMTGGEGDDTYVVDTPLDTVAELLGGGTDTVLAAGDYTLGVEVENLVLTQAGAGTGNELDNQITGSDGDDVIDGAGGADQMAGGLGNDTYVVDAAGDVVSELPGEGYDSVFASVDHTLTADVEALVLQGDARHGTGNTQDNELFGTVGDDTLDGAGGADTMAGDLGDDTYIVDNAGDAVVESVGGGVDTVIASVDFTLDSEVENLTLTGLARGATGNALNNVLTGTAGDDVLNGGTGADTMIGGSGNDTYHVDNLLDSIVEAAGGGSDTVVASFDYTLSPGEIENLVLTGGAHTGTGNAASNTLTGGTGNDTLDGGGGGDVLIGGGGDDRYIMRTAADVVTEGLGGGTDTEVATFSVTLADNVENLEISGDGSVGTGNALANVLIGGAGVQTLRGGAGDDTYYLDDTGDIVVEDAGGGIDTVVSSVNLSGVPANVENIRLTGSAHVAIGNDSGNRLSGGSGNDELDGAGGDDLELGGDGDDILISRAGRDTLSGGAGNDVYKVAGGAVEIEDFLGHDKLDASDATGNSYIDLSGASDSVVQGEICHFKGGGSSAAPLDVQFLQDLSGSFGDDIATVRGVVPQIVSALQAVQVDSRFGVTSFVDKPVSPFGATGEWVYNLELGLTANAVALSSTYNALAIRYGADEPESQIECLMQVALHASETGFRVDSARFVVLFTDAPYHQGGDGAAGGITTPNNGDNQTPGNGALEDYPLVPQVRAAIEAANIIPIFAIANGYESVYQGLVGALGRGAVVSLTSNSSNIVSAITTGMTAVTTTHIEDATGGIGNDTLKANDADNLLSGGAGKDALYGALGNDTLDGGASSDTLFGGAGDDTYFVNSTGDKVYETVSNAPDAADAGGVDQVYSSISYDLNGSAGLRFVEKLSLTGVAGLAGYGNDLDNVLVGNAGKNLLDGRAGADTMIGGAGNDTYYVDNAADQVVEADGQGSDTVWSTVDYSLADGQSVETLRVSGSAGLTLHANDLGVSLFGAVGIDTLVGGTGADRLDGGSGADVLQGGAGGDTYYVDDAGDQVFETTTIDPLSATDAGGVDRVYSSVSFDLGAGNGVKFVEKLTLTGADAIDGTGNALSNTLVGNDAANMLIGGAGRDVISGGAGDDRLIGGAGADALTGGAGSDTFVFATLADKGDRIADFLVGTDLLEFSAAGFGGGLLAGDAATVVNAQSSAAAMGGAAGYFIFDDAGPGLGTLYWDATGGSGVDAVAVATLTGVVGLNPADFHIV</sequence>
<keyword evidence="9" id="KW-1015">Disulfide bond</keyword>
<keyword evidence="14" id="KW-1185">Reference proteome</keyword>